<dbReference type="EMBL" id="KK100319">
    <property type="protein sequence ID" value="KIZ06893.1"/>
    <property type="molecule type" value="Genomic_DNA"/>
</dbReference>
<feature type="region of interest" description="Disordered" evidence="1">
    <location>
        <begin position="316"/>
        <end position="339"/>
    </location>
</feature>
<feature type="region of interest" description="Disordered" evidence="1">
    <location>
        <begin position="184"/>
        <end position="249"/>
    </location>
</feature>
<dbReference type="AlphaFoldDB" id="A0A0D2K9H3"/>
<feature type="compositionally biased region" description="Low complexity" evidence="1">
    <location>
        <begin position="186"/>
        <end position="206"/>
    </location>
</feature>
<dbReference type="RefSeq" id="XP_013905912.1">
    <property type="nucleotide sequence ID" value="XM_014050458.1"/>
</dbReference>
<protein>
    <submittedName>
        <fullName evidence="2">Uncharacterized protein</fullName>
    </submittedName>
</protein>
<reference evidence="2 3" key="1">
    <citation type="journal article" date="2013" name="BMC Genomics">
        <title>Reconstruction of the lipid metabolism for the microalga Monoraphidium neglectum from its genome sequence reveals characteristics suitable for biofuel production.</title>
        <authorList>
            <person name="Bogen C."/>
            <person name="Al-Dilaimi A."/>
            <person name="Albersmeier A."/>
            <person name="Wichmann J."/>
            <person name="Grundmann M."/>
            <person name="Rupp O."/>
            <person name="Lauersen K.J."/>
            <person name="Blifernez-Klassen O."/>
            <person name="Kalinowski J."/>
            <person name="Goesmann A."/>
            <person name="Mussgnug J.H."/>
            <person name="Kruse O."/>
        </authorList>
    </citation>
    <scope>NUCLEOTIDE SEQUENCE [LARGE SCALE GENOMIC DNA]</scope>
    <source>
        <strain evidence="2 3">SAG 48.87</strain>
    </source>
</reference>
<evidence type="ECO:0000313" key="2">
    <source>
        <dbReference type="EMBL" id="KIZ06893.1"/>
    </source>
</evidence>
<evidence type="ECO:0000313" key="3">
    <source>
        <dbReference type="Proteomes" id="UP000054498"/>
    </source>
</evidence>
<feature type="region of interest" description="Disordered" evidence="1">
    <location>
        <begin position="373"/>
        <end position="392"/>
    </location>
</feature>
<dbReference type="KEGG" id="mng:MNEG_1066"/>
<dbReference type="Proteomes" id="UP000054498">
    <property type="component" value="Unassembled WGS sequence"/>
</dbReference>
<dbReference type="GeneID" id="25727844"/>
<sequence length="730" mass="76188">MWAAFILVPIAVPTVVVLLWKRETRKRLEHSRLNVRVERDSTNVESATGGLVAFLELDPEIAATPPLDGLRLISLGSYFASLSPRGSVSFERAIVTIAERWGFAAALPLALFLPPALRADGDLPALLAGFPSLAAGRFAAAPVSALDLVAFSQALDKVVARARRDASRSGGRHLQQGGENLHMPADQQQQEQQRQDHQQQQQQQEQLAGSHEQRRWRVPWLRKPSSPSMTVPVPARGFATAPRPATRDALRSAGPLDLLRRGGAALDPARSRVPPPESLPNPLLLTAASVHRLLGITPEDLADTSPAPIPEAARKLSPLLPDLYQGDGPGGREDDSAAAGDAGGLRLTHSAAAAAVCELLAVVFNRLMANGVSDDNWPGGGKPPRQQQAGVRVEDANGPELGLTVPGSSSDGRGAGSLFGVMLVECGPVIYSQEGLADALEAAGHTLDVALMSSLTSFGVGLSVHTPEVGWQHVPLAFPLSTGLWAVSGSAARAPQHGDSGAAVPPDITTLISHASIRLRCRGPALCFDLEYCLAVTGFTGWLSFAQVDRPWLLHPNFTPCHPLAATPAGQPAGPVSEAAPRRRVLRLLAASACALNSAEQRDGLLLGGYGLLGVCLDSIAAVQQAAAGVCTLYPLLLGGAAKAGLIALYRQAAAAGWVYAQDAEALAAALTALPCDALPEPAAAAGAARRALACLPAKSLFVRVGACRKGLEAALAAAQELVPSTQTLR</sequence>
<name>A0A0D2K9H3_9CHLO</name>
<proteinExistence type="predicted"/>
<dbReference type="OrthoDB" id="513169at2759"/>
<keyword evidence="3" id="KW-1185">Reference proteome</keyword>
<accession>A0A0D2K9H3</accession>
<organism evidence="2 3">
    <name type="scientific">Monoraphidium neglectum</name>
    <dbReference type="NCBI Taxonomy" id="145388"/>
    <lineage>
        <taxon>Eukaryota</taxon>
        <taxon>Viridiplantae</taxon>
        <taxon>Chlorophyta</taxon>
        <taxon>core chlorophytes</taxon>
        <taxon>Chlorophyceae</taxon>
        <taxon>CS clade</taxon>
        <taxon>Sphaeropleales</taxon>
        <taxon>Selenastraceae</taxon>
        <taxon>Monoraphidium</taxon>
    </lineage>
</organism>
<evidence type="ECO:0000256" key="1">
    <source>
        <dbReference type="SAM" id="MobiDB-lite"/>
    </source>
</evidence>
<gene>
    <name evidence="2" type="ORF">MNEG_1066</name>
</gene>